<protein>
    <submittedName>
        <fullName evidence="2">Uncharacterized protein</fullName>
    </submittedName>
</protein>
<dbReference type="AlphaFoldDB" id="A0A3S3VE73"/>
<evidence type="ECO:0000313" key="2">
    <source>
        <dbReference type="EMBL" id="RWX72704.1"/>
    </source>
</evidence>
<proteinExistence type="predicted"/>
<evidence type="ECO:0000313" key="3">
    <source>
        <dbReference type="Proteomes" id="UP000288215"/>
    </source>
</evidence>
<gene>
    <name evidence="2" type="ORF">Metus_1563</name>
</gene>
<evidence type="ECO:0000256" key="1">
    <source>
        <dbReference type="SAM" id="Phobius"/>
    </source>
</evidence>
<dbReference type="Proteomes" id="UP000288215">
    <property type="component" value="Unassembled WGS sequence"/>
</dbReference>
<organism evidence="2 3">
    <name type="scientific">Methanosuratincola subterraneus</name>
    <dbReference type="NCBI Taxonomy" id="2593994"/>
    <lineage>
        <taxon>Archaea</taxon>
        <taxon>Thermoproteota</taxon>
        <taxon>Methanosuratincolia</taxon>
        <taxon>Candidatus Methanomethylicales</taxon>
        <taxon>Candidatus Methanomethylicaceae</taxon>
        <taxon>Candidatus Methanosuratincola (ex Vanwonterghem et al. 2016)</taxon>
    </lineage>
</organism>
<comment type="caution">
    <text evidence="2">The sequence shown here is derived from an EMBL/GenBank/DDBJ whole genome shotgun (WGS) entry which is preliminary data.</text>
</comment>
<feature type="transmembrane region" description="Helical" evidence="1">
    <location>
        <begin position="32"/>
        <end position="55"/>
    </location>
</feature>
<keyword evidence="1" id="KW-0472">Membrane</keyword>
<keyword evidence="1" id="KW-1133">Transmembrane helix</keyword>
<reference evidence="2 3" key="1">
    <citation type="submission" date="2018-12" db="EMBL/GenBank/DDBJ databases">
        <title>The complete genome of the methanogenic archaea of the candidate phylum Verstraetearchaeota, obtained from the metagenome of underground thermal water.</title>
        <authorList>
            <person name="Kadnikov V.V."/>
            <person name="Mardanov A.V."/>
            <person name="Beletsky A.V."/>
            <person name="Karnachuk O.V."/>
            <person name="Ravin N.V."/>
        </authorList>
    </citation>
    <scope>NUCLEOTIDE SEQUENCE [LARGE SCALE GENOMIC DNA]</scope>
    <source>
        <strain evidence="2">Ch88</strain>
    </source>
</reference>
<accession>A0A3S3VE73</accession>
<name>A0A3S3VE73_METS7</name>
<sequence length="68" mass="8166">MRWYDWLFVFLALLWIVPIAEALFHIGVLWFYVYAVLPGLGLYVSLVYCPIYLIYKIYKWKKGKSSAR</sequence>
<dbReference type="EMBL" id="RXGA01000004">
    <property type="protein sequence ID" value="RWX72704.1"/>
    <property type="molecule type" value="Genomic_DNA"/>
</dbReference>
<keyword evidence="1" id="KW-0812">Transmembrane</keyword>